<gene>
    <name evidence="2" type="ORF">C7B46_12835</name>
</gene>
<evidence type="ECO:0000313" key="2">
    <source>
        <dbReference type="EMBL" id="PSR32780.1"/>
    </source>
</evidence>
<dbReference type="EMBL" id="PXYW01000032">
    <property type="protein sequence ID" value="PSR32780.1"/>
    <property type="molecule type" value="Genomic_DNA"/>
</dbReference>
<proteinExistence type="predicted"/>
<evidence type="ECO:0000313" key="3">
    <source>
        <dbReference type="Proteomes" id="UP000242972"/>
    </source>
</evidence>
<evidence type="ECO:0000259" key="1">
    <source>
        <dbReference type="Pfam" id="PF12323"/>
    </source>
</evidence>
<feature type="domain" description="Transposase putative helix-turn-helix" evidence="1">
    <location>
        <begin position="1"/>
        <end position="31"/>
    </location>
</feature>
<organism evidence="2 3">
    <name type="scientific">Sulfobacillus benefaciens</name>
    <dbReference type="NCBI Taxonomy" id="453960"/>
    <lineage>
        <taxon>Bacteria</taxon>
        <taxon>Bacillati</taxon>
        <taxon>Bacillota</taxon>
        <taxon>Clostridia</taxon>
        <taxon>Eubacteriales</taxon>
        <taxon>Clostridiales Family XVII. Incertae Sedis</taxon>
        <taxon>Sulfobacillus</taxon>
    </lineage>
</organism>
<dbReference type="Pfam" id="PF12323">
    <property type="entry name" value="HTH_OrfB_IS605"/>
    <property type="match status" value="1"/>
</dbReference>
<reference evidence="2 3" key="1">
    <citation type="journal article" date="2014" name="BMC Genomics">
        <title>Comparison of environmental and isolate Sulfobacillus genomes reveals diverse carbon, sulfur, nitrogen, and hydrogen metabolisms.</title>
        <authorList>
            <person name="Justice N.B."/>
            <person name="Norman A."/>
            <person name="Brown C.T."/>
            <person name="Singh A."/>
            <person name="Thomas B.C."/>
            <person name="Banfield J.F."/>
        </authorList>
    </citation>
    <scope>NUCLEOTIDE SEQUENCE [LARGE SCALE GENOMIC DNA]</scope>
    <source>
        <strain evidence="2">AMDSBA4</strain>
    </source>
</reference>
<accession>A0A2T2XE66</accession>
<sequence length="112" mass="12829">MLNGYPFRLYSSPAQAQILLQWIGYQRVIYNAKVDYAHQTSHVLIVHNAYDFYVFQALRIPHTTQRPQAKQDANGQPNAGLHCRSRLWMVIWDFSAVGRCCGSPGRSPEYTA</sequence>
<protein>
    <recommendedName>
        <fullName evidence="1">Transposase putative helix-turn-helix domain-containing protein</fullName>
    </recommendedName>
</protein>
<comment type="caution">
    <text evidence="2">The sequence shown here is derived from an EMBL/GenBank/DDBJ whole genome shotgun (WGS) entry which is preliminary data.</text>
</comment>
<name>A0A2T2XE66_9FIRM</name>
<dbReference type="Proteomes" id="UP000242972">
    <property type="component" value="Unassembled WGS sequence"/>
</dbReference>
<dbReference type="InterPro" id="IPR021027">
    <property type="entry name" value="Transposase_put_HTH"/>
</dbReference>
<dbReference type="AlphaFoldDB" id="A0A2T2XE66"/>